<dbReference type="EMBL" id="BKCJ011417572">
    <property type="protein sequence ID" value="GFD31793.1"/>
    <property type="molecule type" value="Genomic_DNA"/>
</dbReference>
<feature type="compositionally biased region" description="Basic and acidic residues" evidence="1">
    <location>
        <begin position="22"/>
        <end position="31"/>
    </location>
</feature>
<comment type="caution">
    <text evidence="2">The sequence shown here is derived from an EMBL/GenBank/DDBJ whole genome shotgun (WGS) entry which is preliminary data.</text>
</comment>
<protein>
    <submittedName>
        <fullName evidence="2">Uncharacterized protein</fullName>
    </submittedName>
</protein>
<gene>
    <name evidence="2" type="ORF">Tci_903762</name>
</gene>
<dbReference type="AlphaFoldDB" id="A0A699VC96"/>
<evidence type="ECO:0000313" key="2">
    <source>
        <dbReference type="EMBL" id="GFD31793.1"/>
    </source>
</evidence>
<reference evidence="2" key="1">
    <citation type="journal article" date="2019" name="Sci. Rep.">
        <title>Draft genome of Tanacetum cinerariifolium, the natural source of mosquito coil.</title>
        <authorList>
            <person name="Yamashiro T."/>
            <person name="Shiraishi A."/>
            <person name="Satake H."/>
            <person name="Nakayama K."/>
        </authorList>
    </citation>
    <scope>NUCLEOTIDE SEQUENCE</scope>
</reference>
<accession>A0A699VC96</accession>
<feature type="region of interest" description="Disordered" evidence="1">
    <location>
        <begin position="22"/>
        <end position="51"/>
    </location>
</feature>
<proteinExistence type="predicted"/>
<organism evidence="2">
    <name type="scientific">Tanacetum cinerariifolium</name>
    <name type="common">Dalmatian daisy</name>
    <name type="synonym">Chrysanthemum cinerariifolium</name>
    <dbReference type="NCBI Taxonomy" id="118510"/>
    <lineage>
        <taxon>Eukaryota</taxon>
        <taxon>Viridiplantae</taxon>
        <taxon>Streptophyta</taxon>
        <taxon>Embryophyta</taxon>
        <taxon>Tracheophyta</taxon>
        <taxon>Spermatophyta</taxon>
        <taxon>Magnoliopsida</taxon>
        <taxon>eudicotyledons</taxon>
        <taxon>Gunneridae</taxon>
        <taxon>Pentapetalae</taxon>
        <taxon>asterids</taxon>
        <taxon>campanulids</taxon>
        <taxon>Asterales</taxon>
        <taxon>Asteraceae</taxon>
        <taxon>Asteroideae</taxon>
        <taxon>Anthemideae</taxon>
        <taxon>Anthemidinae</taxon>
        <taxon>Tanacetum</taxon>
    </lineage>
</organism>
<evidence type="ECO:0000256" key="1">
    <source>
        <dbReference type="SAM" id="MobiDB-lite"/>
    </source>
</evidence>
<feature type="non-terminal residue" evidence="2">
    <location>
        <position position="51"/>
    </location>
</feature>
<name>A0A699VC96_TANCI</name>
<sequence length="51" mass="5583">MPPRRLRKKSVKKLVERHVAKAIEEHEKTRADSINAGESGSATRGSADVQG</sequence>